<feature type="transmembrane region" description="Helical" evidence="8">
    <location>
        <begin position="482"/>
        <end position="506"/>
    </location>
</feature>
<feature type="transmembrane region" description="Helical" evidence="8">
    <location>
        <begin position="350"/>
        <end position="379"/>
    </location>
</feature>
<comment type="similarity">
    <text evidence="2 7">Belongs to the sodium:solute symporter (SSF) (TC 2.A.21) family.</text>
</comment>
<sequence length="523" mass="55979">MTIAIPKSNIDDLTLVVFLILFAFFIFLGFYGARWRKGDLNKLHEWGLAGRRLGIFTVWFLMGADLYTAYTFIAVPAALFGVGSLYFFAVPYVAWTFGIALLTMPRLWTVSRNKGYVTAADFVKDRFDSRTLAILIAIVGIVAELPYIALQIVGMKAALTMLLLGLGIGTSSASSLTLINEISLVIAFIILAAFTYTSGLRGATLTGIFKDALIWLTVIVTIIAVPIAIGGFHVAFSDIPSAKAPLFYSLPSKEIPAFFSLALGSAVALYLYPHAINGSLSSSTKKQLKLSTSLLPIYGIGLVFLALIGVLVYAVAPALSAIKSLSPIIGSSTAADLVVPATIAYELPSWFVGIALVGVFIGGLVPAAIMAIAISNLFVRNIVKEFKPLSDKAESTLAKWMSAVFKFLALGFIFAVPGYAITLQLLGGIIVAQGMPAIFLGVYTNKMERYSLIAGLLAGVFSGVGLYYHYHGVFMSTPIGSVYIALISLAINLVITGVGTAVAYALGWRPKQKIKQEEITKSL</sequence>
<protein>
    <submittedName>
        <fullName evidence="9">Sodium:solute symporter</fullName>
    </submittedName>
</protein>
<feature type="transmembrane region" description="Helical" evidence="8">
    <location>
        <begin position="450"/>
        <end position="470"/>
    </location>
</feature>
<evidence type="ECO:0000256" key="6">
    <source>
        <dbReference type="ARBA" id="ARBA00023136"/>
    </source>
</evidence>
<keyword evidence="6 8" id="KW-0472">Membrane</keyword>
<proteinExistence type="inferred from homology"/>
<feature type="transmembrane region" description="Helical" evidence="8">
    <location>
        <begin position="294"/>
        <end position="316"/>
    </location>
</feature>
<dbReference type="Pfam" id="PF00474">
    <property type="entry name" value="SSF"/>
    <property type="match status" value="1"/>
</dbReference>
<feature type="transmembrane region" description="Helical" evidence="8">
    <location>
        <begin position="182"/>
        <end position="200"/>
    </location>
</feature>
<keyword evidence="5 8" id="KW-1133">Transmembrane helix</keyword>
<feature type="transmembrane region" description="Helical" evidence="8">
    <location>
        <begin position="12"/>
        <end position="33"/>
    </location>
</feature>
<dbReference type="InterPro" id="IPR001734">
    <property type="entry name" value="Na/solute_symporter"/>
</dbReference>
<evidence type="ECO:0000256" key="4">
    <source>
        <dbReference type="ARBA" id="ARBA00022692"/>
    </source>
</evidence>
<evidence type="ECO:0000256" key="1">
    <source>
        <dbReference type="ARBA" id="ARBA00004141"/>
    </source>
</evidence>
<feature type="transmembrane region" description="Helical" evidence="8">
    <location>
        <begin position="400"/>
        <end position="419"/>
    </location>
</feature>
<dbReference type="RefSeq" id="WP_110379075.1">
    <property type="nucleotide sequence ID" value="NZ_CP029288.2"/>
</dbReference>
<dbReference type="PANTHER" id="PTHR48086:SF8">
    <property type="entry name" value="MONOCARBOXYLIC ACID PERMEASE"/>
    <property type="match status" value="1"/>
</dbReference>
<evidence type="ECO:0000313" key="9">
    <source>
        <dbReference type="EMBL" id="AWR96185.1"/>
    </source>
</evidence>
<dbReference type="Gene3D" id="1.20.1730.10">
    <property type="entry name" value="Sodium/glucose cotransporter"/>
    <property type="match status" value="1"/>
</dbReference>
<dbReference type="PANTHER" id="PTHR48086">
    <property type="entry name" value="SODIUM/PROLINE SYMPORTER-RELATED"/>
    <property type="match status" value="1"/>
</dbReference>
<evidence type="ECO:0000256" key="2">
    <source>
        <dbReference type="ARBA" id="ARBA00006434"/>
    </source>
</evidence>
<reference evidence="9 10" key="1">
    <citation type="submission" date="2018-05" db="EMBL/GenBank/DDBJ databases">
        <title>Complete Genome Sequences of Extremely Thermoacidophilic, Metal-Mobilizing Type-Strain Members of the Archaeal Family Sulfolobaceae: Acidianus brierleyi DSM-1651T, Acidianus sulfidivorans DSM-18786T, Metallosphaera hakonensis DSM-7519T, and Metallosphaera prunae DSM-10039T.</title>
        <authorList>
            <person name="Counts J.A."/>
            <person name="Kelly R.M."/>
        </authorList>
    </citation>
    <scope>NUCLEOTIDE SEQUENCE [LARGE SCALE GENOMIC DNA]</scope>
    <source>
        <strain evidence="9 10">JP7</strain>
    </source>
</reference>
<dbReference type="InterPro" id="IPR050277">
    <property type="entry name" value="Sodium:Solute_Symporter"/>
</dbReference>
<organism evidence="9 10">
    <name type="scientific">Acidianus sulfidivorans JP7</name>
    <dbReference type="NCBI Taxonomy" id="619593"/>
    <lineage>
        <taxon>Archaea</taxon>
        <taxon>Thermoproteota</taxon>
        <taxon>Thermoprotei</taxon>
        <taxon>Sulfolobales</taxon>
        <taxon>Sulfolobaceae</taxon>
        <taxon>Acidianus</taxon>
    </lineage>
</organism>
<dbReference type="EMBL" id="CP029288">
    <property type="protein sequence ID" value="AWR96185.1"/>
    <property type="molecule type" value="Genomic_DNA"/>
</dbReference>
<evidence type="ECO:0000313" key="10">
    <source>
        <dbReference type="Proteomes" id="UP000248410"/>
    </source>
</evidence>
<accession>A0A2U9IJM1</accession>
<comment type="subcellular location">
    <subcellularLocation>
        <location evidence="1">Membrane</location>
        <topology evidence="1">Multi-pass membrane protein</topology>
    </subcellularLocation>
</comment>
<dbReference type="AlphaFoldDB" id="A0A2U9IJM1"/>
<evidence type="ECO:0000256" key="7">
    <source>
        <dbReference type="RuleBase" id="RU362091"/>
    </source>
</evidence>
<dbReference type="OrthoDB" id="19182at2157"/>
<evidence type="ECO:0000256" key="3">
    <source>
        <dbReference type="ARBA" id="ARBA00022448"/>
    </source>
</evidence>
<feature type="transmembrane region" description="Helical" evidence="8">
    <location>
        <begin position="255"/>
        <end position="273"/>
    </location>
</feature>
<evidence type="ECO:0000256" key="5">
    <source>
        <dbReference type="ARBA" id="ARBA00022989"/>
    </source>
</evidence>
<keyword evidence="10" id="KW-1185">Reference proteome</keyword>
<gene>
    <name evidence="9" type="ORF">DFR86_00555</name>
</gene>
<name>A0A2U9IJM1_9CREN</name>
<dbReference type="GO" id="GO:0005886">
    <property type="term" value="C:plasma membrane"/>
    <property type="evidence" value="ECO:0007669"/>
    <property type="project" value="TreeGrafter"/>
</dbReference>
<dbReference type="GeneID" id="36836414"/>
<feature type="transmembrane region" description="Helical" evidence="8">
    <location>
        <begin position="132"/>
        <end position="150"/>
    </location>
</feature>
<dbReference type="GO" id="GO:0022857">
    <property type="term" value="F:transmembrane transporter activity"/>
    <property type="evidence" value="ECO:0007669"/>
    <property type="project" value="InterPro"/>
</dbReference>
<feature type="transmembrane region" description="Helical" evidence="8">
    <location>
        <begin position="425"/>
        <end position="443"/>
    </location>
</feature>
<feature type="transmembrane region" description="Helical" evidence="8">
    <location>
        <begin position="85"/>
        <end position="104"/>
    </location>
</feature>
<keyword evidence="4 8" id="KW-0812">Transmembrane</keyword>
<evidence type="ECO:0000256" key="8">
    <source>
        <dbReference type="SAM" id="Phobius"/>
    </source>
</evidence>
<dbReference type="KEGG" id="asul:DFR86_00555"/>
<dbReference type="PROSITE" id="PS50283">
    <property type="entry name" value="NA_SOLUT_SYMP_3"/>
    <property type="match status" value="1"/>
</dbReference>
<keyword evidence="3" id="KW-0813">Transport</keyword>
<feature type="transmembrane region" description="Helical" evidence="8">
    <location>
        <begin position="53"/>
        <end position="73"/>
    </location>
</feature>
<feature type="transmembrane region" description="Helical" evidence="8">
    <location>
        <begin position="212"/>
        <end position="235"/>
    </location>
</feature>
<dbReference type="InterPro" id="IPR038377">
    <property type="entry name" value="Na/Glc_symporter_sf"/>
</dbReference>
<dbReference type="Proteomes" id="UP000248410">
    <property type="component" value="Chromosome"/>
</dbReference>